<evidence type="ECO:0000256" key="1">
    <source>
        <dbReference type="SAM" id="SignalP"/>
    </source>
</evidence>
<dbReference type="Gene3D" id="3.40.190.10">
    <property type="entry name" value="Periplasmic binding protein-like II"/>
    <property type="match status" value="1"/>
</dbReference>
<dbReference type="RefSeq" id="WP_379568787.1">
    <property type="nucleotide sequence ID" value="NZ_JBHUFV010000003.1"/>
</dbReference>
<feature type="signal peptide" evidence="1">
    <location>
        <begin position="1"/>
        <end position="26"/>
    </location>
</feature>
<dbReference type="PANTHER" id="PTHR43649">
    <property type="entry name" value="ARABINOSE-BINDING PROTEIN-RELATED"/>
    <property type="match status" value="1"/>
</dbReference>
<dbReference type="InterPro" id="IPR006059">
    <property type="entry name" value="SBP"/>
</dbReference>
<dbReference type="SUPFAM" id="SSF53850">
    <property type="entry name" value="Periplasmic binding protein-like II"/>
    <property type="match status" value="1"/>
</dbReference>
<keyword evidence="3" id="KW-1185">Reference proteome</keyword>
<comment type="caution">
    <text evidence="2">The sequence shown here is derived from an EMBL/GenBank/DDBJ whole genome shotgun (WGS) entry which is preliminary data.</text>
</comment>
<dbReference type="Pfam" id="PF01547">
    <property type="entry name" value="SBP_bac_1"/>
    <property type="match status" value="1"/>
</dbReference>
<protein>
    <submittedName>
        <fullName evidence="2">ABC transporter substrate-binding protein</fullName>
    </submittedName>
</protein>
<evidence type="ECO:0000313" key="3">
    <source>
        <dbReference type="Proteomes" id="UP001597368"/>
    </source>
</evidence>
<name>A0ABW4SLJ6_9ACTN</name>
<dbReference type="PANTHER" id="PTHR43649:SF14">
    <property type="entry name" value="BLR3389 PROTEIN"/>
    <property type="match status" value="1"/>
</dbReference>
<gene>
    <name evidence="2" type="ORF">ACFSKW_02920</name>
</gene>
<sequence length="287" mass="30566">MRLPRPPALIAAATLLAVSSCGIGGAARQTPVTLTVAAGGEPADGWITTWVAPAFQRAGVKVVLLPGGDAEQYRTKIARDLQSRRGADVITLDGLWIGELARSGRLRPLTDVAGPAADWWEGWSHIPQAVQGLGQFDGRRYGLPLGADARVLYYNRNLFRQAGLPLDWQPGSWQDILDAGAALKKLPGVTPVQIDAGTAMGEATTMNGVLPLLAGTGSEIYARGKWTGASTAMKEVLAFYRQIYTTGLGDPRLQQEPDGRGRSFAAFADGRIGILAESDSFWRSVPS</sequence>
<feature type="chain" id="PRO_5046008318" evidence="1">
    <location>
        <begin position="27"/>
        <end position="287"/>
    </location>
</feature>
<proteinExistence type="predicted"/>
<keyword evidence="1" id="KW-0732">Signal</keyword>
<dbReference type="PROSITE" id="PS51257">
    <property type="entry name" value="PROKAR_LIPOPROTEIN"/>
    <property type="match status" value="1"/>
</dbReference>
<dbReference type="Proteomes" id="UP001597368">
    <property type="component" value="Unassembled WGS sequence"/>
</dbReference>
<dbReference type="InterPro" id="IPR050490">
    <property type="entry name" value="Bact_solute-bd_prot1"/>
</dbReference>
<accession>A0ABW4SLJ6</accession>
<reference evidence="3" key="1">
    <citation type="journal article" date="2019" name="Int. J. Syst. Evol. Microbiol.">
        <title>The Global Catalogue of Microorganisms (GCM) 10K type strain sequencing project: providing services to taxonomists for standard genome sequencing and annotation.</title>
        <authorList>
            <consortium name="The Broad Institute Genomics Platform"/>
            <consortium name="The Broad Institute Genome Sequencing Center for Infectious Disease"/>
            <person name="Wu L."/>
            <person name="Ma J."/>
        </authorList>
    </citation>
    <scope>NUCLEOTIDE SEQUENCE [LARGE SCALE GENOMIC DNA]</scope>
    <source>
        <strain evidence="3">ICMP 6774ER</strain>
    </source>
</reference>
<evidence type="ECO:0000313" key="2">
    <source>
        <dbReference type="EMBL" id="MFD1930422.1"/>
    </source>
</evidence>
<organism evidence="2 3">
    <name type="scientific">Nonomuraea mangrovi</name>
    <dbReference type="NCBI Taxonomy" id="2316207"/>
    <lineage>
        <taxon>Bacteria</taxon>
        <taxon>Bacillati</taxon>
        <taxon>Actinomycetota</taxon>
        <taxon>Actinomycetes</taxon>
        <taxon>Streptosporangiales</taxon>
        <taxon>Streptosporangiaceae</taxon>
        <taxon>Nonomuraea</taxon>
    </lineage>
</organism>
<dbReference type="EMBL" id="JBHUFV010000003">
    <property type="protein sequence ID" value="MFD1930422.1"/>
    <property type="molecule type" value="Genomic_DNA"/>
</dbReference>